<dbReference type="AlphaFoldDB" id="A0ABD6CIT8"/>
<feature type="transmembrane region" description="Helical" evidence="1">
    <location>
        <begin position="171"/>
        <end position="198"/>
    </location>
</feature>
<gene>
    <name evidence="3" type="ORF">ACFSBX_01825</name>
</gene>
<keyword evidence="1" id="KW-1133">Transmembrane helix</keyword>
<evidence type="ECO:0000256" key="1">
    <source>
        <dbReference type="SAM" id="Phobius"/>
    </source>
</evidence>
<keyword evidence="4" id="KW-1185">Reference proteome</keyword>
<feature type="transmembrane region" description="Helical" evidence="1">
    <location>
        <begin position="205"/>
        <end position="229"/>
    </location>
</feature>
<evidence type="ECO:0000259" key="2">
    <source>
        <dbReference type="Pfam" id="PF22497"/>
    </source>
</evidence>
<evidence type="ECO:0000313" key="3">
    <source>
        <dbReference type="EMBL" id="MFD1597700.1"/>
    </source>
</evidence>
<organism evidence="3 4">
    <name type="scientific">Halobellus rarus</name>
    <dbReference type="NCBI Taxonomy" id="1126237"/>
    <lineage>
        <taxon>Archaea</taxon>
        <taxon>Methanobacteriati</taxon>
        <taxon>Methanobacteriota</taxon>
        <taxon>Stenosarchaea group</taxon>
        <taxon>Halobacteria</taxon>
        <taxon>Halobacteriales</taxon>
        <taxon>Haloferacaceae</taxon>
        <taxon>Halobellus</taxon>
    </lineage>
</organism>
<comment type="caution">
    <text evidence="3">The sequence shown here is derived from an EMBL/GenBank/DDBJ whole genome shotgun (WGS) entry which is preliminary data.</text>
</comment>
<keyword evidence="1" id="KW-0472">Membrane</keyword>
<proteinExistence type="predicted"/>
<accession>A0ABD6CIT8</accession>
<dbReference type="EMBL" id="JBHUDK010000002">
    <property type="protein sequence ID" value="MFD1597700.1"/>
    <property type="molecule type" value="Genomic_DNA"/>
</dbReference>
<feature type="transmembrane region" description="Helical" evidence="1">
    <location>
        <begin position="140"/>
        <end position="159"/>
    </location>
</feature>
<dbReference type="Pfam" id="PF22497">
    <property type="entry name" value="DUF6989"/>
    <property type="match status" value="1"/>
</dbReference>
<evidence type="ECO:0000313" key="4">
    <source>
        <dbReference type="Proteomes" id="UP001597085"/>
    </source>
</evidence>
<keyword evidence="1" id="KW-0812">Transmembrane</keyword>
<feature type="domain" description="DUF6989" evidence="2">
    <location>
        <begin position="90"/>
        <end position="226"/>
    </location>
</feature>
<dbReference type="Proteomes" id="UP001597085">
    <property type="component" value="Unassembled WGS sequence"/>
</dbReference>
<name>A0ABD6CIT8_9EURY</name>
<reference evidence="3 4" key="1">
    <citation type="journal article" date="2019" name="Int. J. Syst. Evol. Microbiol.">
        <title>The Global Catalogue of Microorganisms (GCM) 10K type strain sequencing project: providing services to taxonomists for standard genome sequencing and annotation.</title>
        <authorList>
            <consortium name="The Broad Institute Genomics Platform"/>
            <consortium name="The Broad Institute Genome Sequencing Center for Infectious Disease"/>
            <person name="Wu L."/>
            <person name="Ma J."/>
        </authorList>
    </citation>
    <scope>NUCLEOTIDE SEQUENCE [LARGE SCALE GENOMIC DNA]</scope>
    <source>
        <strain evidence="3 4">CGMCC 1.12121</strain>
    </source>
</reference>
<feature type="transmembrane region" description="Helical" evidence="1">
    <location>
        <begin position="76"/>
        <end position="101"/>
    </location>
</feature>
<protein>
    <submittedName>
        <fullName evidence="3">DUF6989 domain-containing protein</fullName>
    </submittedName>
</protein>
<dbReference type="InterPro" id="IPR054258">
    <property type="entry name" value="DUF6989"/>
</dbReference>
<feature type="transmembrane region" description="Helical" evidence="1">
    <location>
        <begin position="107"/>
        <end position="128"/>
    </location>
</feature>
<sequence length="231" mass="24797">MSGIRETTASTRLAGHWNALLPSDRQVIGWIGVNLLVFGHVVLFETPLWLTYVYNGLLYAIGIGIAIRFSDVRDVFVLGSVAGVLEVGVDAFLVSTGSLVYPDSLPMLLGSPLYMPLSWALVITYFGYLGRRLDDAAGPIAATVGPSVSAMVLVGFFEYGAHFAGIWRYEFAPFAMLGTVPVFIVAAEGVMFAALYWLVRLRRPLLGGVAFAAVITVSYVGSYTLFAALGG</sequence>
<feature type="transmembrane region" description="Helical" evidence="1">
    <location>
        <begin position="49"/>
        <end position="69"/>
    </location>
</feature>
<feature type="transmembrane region" description="Helical" evidence="1">
    <location>
        <begin position="27"/>
        <end position="43"/>
    </location>
</feature>
<dbReference type="RefSeq" id="WP_256421483.1">
    <property type="nucleotide sequence ID" value="NZ_JANHDI010000007.1"/>
</dbReference>